<dbReference type="CDD" id="cd07103">
    <property type="entry name" value="ALDH_F5_SSADH_GabD"/>
    <property type="match status" value="1"/>
</dbReference>
<keyword evidence="5" id="KW-1185">Reference proteome</keyword>
<dbReference type="PANTHER" id="PTHR43353:SF5">
    <property type="entry name" value="SUCCINATE-SEMIALDEHYDE DEHYDROGENASE, MITOCHONDRIAL"/>
    <property type="match status" value="1"/>
</dbReference>
<sequence length="475" mass="50989">MYPELLLYIDGRFHGLAGRQFQEVRDPATLEPLGRLPWATSADIDHALNAAHAAFQTWRQVSPLERSDVLRRVAALTRERSAAIGRAITQDNGKPLADAVAEVLNAAEHIEWHAEEGRRIYGRVVPSRDPAVRQWVAREPAGVCAAFSPWNFPFGQAMKKAAAAIAAGCTMVLKGPEESPSAIVAMARLFHDAGLPAGVFNILWGPPAEISRRLIEAPQVRVVSFTGSVPVGRQLAALAASHLKRMTMELGGHAPVLVFDDADVPQAASMLARMKSRNAGQVCVSPTRFFVQSGVHDRFLAAFAEALASVRVGHGLEEGVQMGPLIHERRLQAVSELVRDAEQAGADVVLGGQRLPGAGHFHALTLLAGVPETARVMREEPFGPVAALARFDTVDEALRRANALPFGLASYVFTTSLRTSHRVAQGLEAGMVNINHSGMAHPELPFGGVKDSGFGSEGGTESFDAFLVTKMVTQV</sequence>
<accession>A0A1I2DCJ2</accession>
<dbReference type="FunFam" id="3.40.309.10:FF:000004">
    <property type="entry name" value="Succinate-semialdehyde dehydrogenase I"/>
    <property type="match status" value="1"/>
</dbReference>
<dbReference type="InterPro" id="IPR016161">
    <property type="entry name" value="Ald_DH/histidinol_DH"/>
</dbReference>
<dbReference type="STRING" id="1177982.SAMN04489711_10587"/>
<evidence type="ECO:0000256" key="1">
    <source>
        <dbReference type="ARBA" id="ARBA00009986"/>
    </source>
</evidence>
<comment type="similarity">
    <text evidence="1">Belongs to the aldehyde dehydrogenase family.</text>
</comment>
<dbReference type="AlphaFoldDB" id="A0A1I2DCJ2"/>
<dbReference type="Gene3D" id="3.40.605.10">
    <property type="entry name" value="Aldehyde Dehydrogenase, Chain A, domain 1"/>
    <property type="match status" value="1"/>
</dbReference>
<dbReference type="EMBL" id="FONX01000005">
    <property type="protein sequence ID" value="SFE77680.1"/>
    <property type="molecule type" value="Genomic_DNA"/>
</dbReference>
<dbReference type="InterPro" id="IPR016163">
    <property type="entry name" value="Ald_DH_C"/>
</dbReference>
<feature type="domain" description="Aldehyde dehydrogenase" evidence="3">
    <location>
        <begin position="22"/>
        <end position="472"/>
    </location>
</feature>
<dbReference type="InterPro" id="IPR015590">
    <property type="entry name" value="Aldehyde_DH_dom"/>
</dbReference>
<evidence type="ECO:0000256" key="2">
    <source>
        <dbReference type="ARBA" id="ARBA00023002"/>
    </source>
</evidence>
<evidence type="ECO:0000259" key="3">
    <source>
        <dbReference type="Pfam" id="PF00171"/>
    </source>
</evidence>
<dbReference type="InterPro" id="IPR016162">
    <property type="entry name" value="Ald_DH_N"/>
</dbReference>
<dbReference type="PANTHER" id="PTHR43353">
    <property type="entry name" value="SUCCINATE-SEMIALDEHYDE DEHYDROGENASE, MITOCHONDRIAL"/>
    <property type="match status" value="1"/>
</dbReference>
<dbReference type="RefSeq" id="WP_092939332.1">
    <property type="nucleotide sequence ID" value="NZ_FONX01000005.1"/>
</dbReference>
<dbReference type="OrthoDB" id="6187633at2"/>
<dbReference type="Gene3D" id="3.40.309.10">
    <property type="entry name" value="Aldehyde Dehydrogenase, Chain A, domain 2"/>
    <property type="match status" value="1"/>
</dbReference>
<gene>
    <name evidence="4" type="ORF">SAMN04489711_10587</name>
</gene>
<evidence type="ECO:0000313" key="5">
    <source>
        <dbReference type="Proteomes" id="UP000199119"/>
    </source>
</evidence>
<protein>
    <submittedName>
        <fullName evidence="4">Succinate-semialdehyde dehydrogenase / glutarate-semialdehyde dehydrogenase</fullName>
    </submittedName>
</protein>
<evidence type="ECO:0000313" key="4">
    <source>
        <dbReference type="EMBL" id="SFE77680.1"/>
    </source>
</evidence>
<keyword evidence="2" id="KW-0560">Oxidoreductase</keyword>
<dbReference type="SUPFAM" id="SSF53720">
    <property type="entry name" value="ALDH-like"/>
    <property type="match status" value="1"/>
</dbReference>
<organism evidence="4 5">
    <name type="scientific">Paracidovorax wautersii</name>
    <dbReference type="NCBI Taxonomy" id="1177982"/>
    <lineage>
        <taxon>Bacteria</taxon>
        <taxon>Pseudomonadati</taxon>
        <taxon>Pseudomonadota</taxon>
        <taxon>Betaproteobacteria</taxon>
        <taxon>Burkholderiales</taxon>
        <taxon>Comamonadaceae</taxon>
        <taxon>Paracidovorax</taxon>
    </lineage>
</organism>
<dbReference type="Proteomes" id="UP000199119">
    <property type="component" value="Unassembled WGS sequence"/>
</dbReference>
<dbReference type="FunFam" id="3.40.605.10:FF:000033">
    <property type="entry name" value="NAD-dependent succinate-semialdehyde dehydrogenase"/>
    <property type="match status" value="1"/>
</dbReference>
<dbReference type="InterPro" id="IPR050740">
    <property type="entry name" value="Aldehyde_DH_Superfamily"/>
</dbReference>
<dbReference type="Pfam" id="PF00171">
    <property type="entry name" value="Aldedh"/>
    <property type="match status" value="1"/>
</dbReference>
<proteinExistence type="inferred from homology"/>
<dbReference type="GO" id="GO:0016620">
    <property type="term" value="F:oxidoreductase activity, acting on the aldehyde or oxo group of donors, NAD or NADP as acceptor"/>
    <property type="evidence" value="ECO:0007669"/>
    <property type="project" value="InterPro"/>
</dbReference>
<name>A0A1I2DCJ2_9BURK</name>
<reference evidence="5" key="1">
    <citation type="submission" date="2016-10" db="EMBL/GenBank/DDBJ databases">
        <authorList>
            <person name="Varghese N."/>
            <person name="Submissions S."/>
        </authorList>
    </citation>
    <scope>NUCLEOTIDE SEQUENCE [LARGE SCALE GENOMIC DNA]</scope>
    <source>
        <strain evidence="5">DSM 27981</strain>
    </source>
</reference>